<gene>
    <name evidence="3" type="primary">LOC106079767</name>
</gene>
<dbReference type="GeneID" id="106079767"/>
<feature type="chain" id="PRO_5040752361" evidence="1">
    <location>
        <begin position="42"/>
        <end position="100"/>
    </location>
</feature>
<feature type="signal peptide" evidence="1">
    <location>
        <begin position="1"/>
        <end position="41"/>
    </location>
</feature>
<evidence type="ECO:0000256" key="1">
    <source>
        <dbReference type="SAM" id="SignalP"/>
    </source>
</evidence>
<protein>
    <submittedName>
        <fullName evidence="3">Uncharacterized protein LOC106079767 isoform X1</fullName>
    </submittedName>
</protein>
<dbReference type="Proteomes" id="UP001165740">
    <property type="component" value="Chromosome 14"/>
</dbReference>
<organism evidence="2 3">
    <name type="scientific">Biomphalaria glabrata</name>
    <name type="common">Bloodfluke planorb</name>
    <name type="synonym">Freshwater snail</name>
    <dbReference type="NCBI Taxonomy" id="6526"/>
    <lineage>
        <taxon>Eukaryota</taxon>
        <taxon>Metazoa</taxon>
        <taxon>Spiralia</taxon>
        <taxon>Lophotrochozoa</taxon>
        <taxon>Mollusca</taxon>
        <taxon>Gastropoda</taxon>
        <taxon>Heterobranchia</taxon>
        <taxon>Euthyneura</taxon>
        <taxon>Panpulmonata</taxon>
        <taxon>Hygrophila</taxon>
        <taxon>Lymnaeoidea</taxon>
        <taxon>Planorbidae</taxon>
        <taxon>Biomphalaria</taxon>
    </lineage>
</organism>
<dbReference type="AlphaFoldDB" id="A0A9W2YTZ1"/>
<sequence length="100" mass="11089">MATTCGSFQLDLLLTTGDEAKTMKLIWILLSCALLVEMVESAPPKAPSKRIVKPARDSVVSLGSYEADAPLHEDRYIIGFERKYFCQAYTHFVCLCGSNL</sequence>
<accession>A0A9W2YTZ1</accession>
<keyword evidence="2" id="KW-1185">Reference proteome</keyword>
<name>A0A9W2YTZ1_BIOGL</name>
<dbReference type="RefSeq" id="XP_055866203.1">
    <property type="nucleotide sequence ID" value="XM_056010228.1"/>
</dbReference>
<evidence type="ECO:0000313" key="2">
    <source>
        <dbReference type="Proteomes" id="UP001165740"/>
    </source>
</evidence>
<proteinExistence type="predicted"/>
<keyword evidence="1" id="KW-0732">Signal</keyword>
<evidence type="ECO:0000313" key="3">
    <source>
        <dbReference type="RefSeq" id="XP_055866203.1"/>
    </source>
</evidence>
<reference evidence="3" key="1">
    <citation type="submission" date="2025-08" db="UniProtKB">
        <authorList>
            <consortium name="RefSeq"/>
        </authorList>
    </citation>
    <scope>IDENTIFICATION</scope>
</reference>